<dbReference type="InterPro" id="IPR040267">
    <property type="entry name" value="EID1-like"/>
</dbReference>
<evidence type="ECO:0000313" key="2">
    <source>
        <dbReference type="EMBL" id="WJZ90184.1"/>
    </source>
</evidence>
<organism evidence="2 3">
    <name type="scientific">Vitis vinifera</name>
    <name type="common">Grape</name>
    <dbReference type="NCBI Taxonomy" id="29760"/>
    <lineage>
        <taxon>Eukaryota</taxon>
        <taxon>Viridiplantae</taxon>
        <taxon>Streptophyta</taxon>
        <taxon>Embryophyta</taxon>
        <taxon>Tracheophyta</taxon>
        <taxon>Spermatophyta</taxon>
        <taxon>Magnoliopsida</taxon>
        <taxon>eudicotyledons</taxon>
        <taxon>Gunneridae</taxon>
        <taxon>Pentapetalae</taxon>
        <taxon>rosids</taxon>
        <taxon>Vitales</taxon>
        <taxon>Vitaceae</taxon>
        <taxon>Viteae</taxon>
        <taxon>Vitis</taxon>
    </lineage>
</organism>
<name>A0ABY9C592_VITVI</name>
<dbReference type="PANTHER" id="PTHR31348:SF3">
    <property type="entry name" value="EID1-LIKE F-BOX PROTEIN 3"/>
    <property type="match status" value="1"/>
</dbReference>
<feature type="region of interest" description="Disordered" evidence="1">
    <location>
        <begin position="52"/>
        <end position="77"/>
    </location>
</feature>
<keyword evidence="3" id="KW-1185">Reference proteome</keyword>
<evidence type="ECO:0000313" key="3">
    <source>
        <dbReference type="Proteomes" id="UP001227230"/>
    </source>
</evidence>
<gene>
    <name evidence="2" type="ORF">VitviT2T_009347</name>
</gene>
<proteinExistence type="predicted"/>
<feature type="compositionally biased region" description="Basic and acidic residues" evidence="1">
    <location>
        <begin position="322"/>
        <end position="333"/>
    </location>
</feature>
<dbReference type="PANTHER" id="PTHR31348">
    <property type="entry name" value="EID1-LIKE F-BOX PROTEIN 2-RELATED"/>
    <property type="match status" value="1"/>
</dbReference>
<feature type="compositionally biased region" description="Acidic residues" evidence="1">
    <location>
        <begin position="304"/>
        <end position="321"/>
    </location>
</feature>
<evidence type="ECO:0008006" key="4">
    <source>
        <dbReference type="Google" id="ProtNLM"/>
    </source>
</evidence>
<evidence type="ECO:0000256" key="1">
    <source>
        <dbReference type="SAM" id="MobiDB-lite"/>
    </source>
</evidence>
<protein>
    <recommendedName>
        <fullName evidence="4">EID1-like F-box protein 3</fullName>
    </recommendedName>
</protein>
<dbReference type="Proteomes" id="UP001227230">
    <property type="component" value="Chromosome 7"/>
</dbReference>
<reference evidence="2 3" key="1">
    <citation type="journal article" date="2023" name="Hortic Res">
        <title>The complete reference genome for grapevine (Vitis vinifera L.) genetics and breeding.</title>
        <authorList>
            <person name="Shi X."/>
            <person name="Cao S."/>
            <person name="Wang X."/>
            <person name="Huang S."/>
            <person name="Wang Y."/>
            <person name="Liu Z."/>
            <person name="Liu W."/>
            <person name="Leng X."/>
            <person name="Peng Y."/>
            <person name="Wang N."/>
            <person name="Wang Y."/>
            <person name="Ma Z."/>
            <person name="Xu X."/>
            <person name="Zhang F."/>
            <person name="Xue H."/>
            <person name="Zhong H."/>
            <person name="Wang Y."/>
            <person name="Zhang K."/>
            <person name="Velt A."/>
            <person name="Avia K."/>
            <person name="Holtgrawe D."/>
            <person name="Grimplet J."/>
            <person name="Matus J.T."/>
            <person name="Ware D."/>
            <person name="Wu X."/>
            <person name="Wang H."/>
            <person name="Liu C."/>
            <person name="Fang Y."/>
            <person name="Rustenholz C."/>
            <person name="Cheng Z."/>
            <person name="Xiao H."/>
            <person name="Zhou Y."/>
        </authorList>
    </citation>
    <scope>NUCLEOTIDE SEQUENCE [LARGE SCALE GENOMIC DNA]</scope>
    <source>
        <strain evidence="3">cv. Pinot noir / PN40024</strain>
        <tissue evidence="2">Leaf</tissue>
    </source>
</reference>
<sequence length="357" mass="39114">MAHRHASSTQWGGDTCITCSPGSRPLLAIGWMTRVPGERSIYKRVHTTLSRKHSAAGMSANQRLRLNSPGPASDSGESGILNERILVLIFESIKWDIHVLCAASAVNRKLRAVATRLLWRELCVYRAPRMVTALATGAPNGRLGGGWHALAKLMFFCCGCESTRHFRVSRPSPGHFVKESRFSKTSGRSFLTKKCSGDLLYVSDPCEHPMGEREDDLGIYRGVFRGFMRSKTRACLIRRQVKLEERVCCPYCGARVWSMTAARLVPKSAARRLGTHDGGLEYFVCLNGHLHGTCWLVPLSSDEDNGDDEDADDGCSDDADDGSGRSECDDRTVTDGSVSSISEEIAADGPPDQSLCT</sequence>
<feature type="region of interest" description="Disordered" evidence="1">
    <location>
        <begin position="304"/>
        <end position="357"/>
    </location>
</feature>
<dbReference type="EMBL" id="CP126654">
    <property type="protein sequence ID" value="WJZ90184.1"/>
    <property type="molecule type" value="Genomic_DNA"/>
</dbReference>
<accession>A0ABY9C592</accession>